<evidence type="ECO:0000259" key="2">
    <source>
        <dbReference type="Pfam" id="PF20163"/>
    </source>
</evidence>
<feature type="transmembrane region" description="Helical" evidence="1">
    <location>
        <begin position="178"/>
        <end position="194"/>
    </location>
</feature>
<organism evidence="3 4">
    <name type="scientific">Aspergillus carbonarius (strain ITEM 5010)</name>
    <dbReference type="NCBI Taxonomy" id="602072"/>
    <lineage>
        <taxon>Eukaryota</taxon>
        <taxon>Fungi</taxon>
        <taxon>Dikarya</taxon>
        <taxon>Ascomycota</taxon>
        <taxon>Pezizomycotina</taxon>
        <taxon>Eurotiomycetes</taxon>
        <taxon>Eurotiomycetidae</taxon>
        <taxon>Eurotiales</taxon>
        <taxon>Aspergillaceae</taxon>
        <taxon>Aspergillus</taxon>
        <taxon>Aspergillus subgen. Circumdati</taxon>
    </lineage>
</organism>
<feature type="transmembrane region" description="Helical" evidence="1">
    <location>
        <begin position="359"/>
        <end position="384"/>
    </location>
</feature>
<feature type="transmembrane region" description="Helical" evidence="1">
    <location>
        <begin position="601"/>
        <end position="618"/>
    </location>
</feature>
<feature type="transmembrane region" description="Helical" evidence="1">
    <location>
        <begin position="486"/>
        <end position="507"/>
    </location>
</feature>
<keyword evidence="1" id="KW-1133">Transmembrane helix</keyword>
<protein>
    <recommendedName>
        <fullName evidence="2">DUF6536 domain-containing protein</fullName>
    </recommendedName>
</protein>
<dbReference type="OrthoDB" id="5429634at2759"/>
<dbReference type="EMBL" id="KV907503">
    <property type="protein sequence ID" value="OOF93839.1"/>
    <property type="molecule type" value="Genomic_DNA"/>
</dbReference>
<sequence>MGVKLLSPQKSWKWPEQIRYATISSQTSDEEQPVWTRMHTQFSLPFRKPSAVQRPLDEEWIHGVLVGTWTAGGVLTLNVILALIAIGISYSQTDNTRGLISTEVYNGHCTLSSRWATGIHIVINLLSTVLLEASNYAMQCLSGPSRADVDKAHRKRRWLDIGVMSLRNFRAMTIKRKILWLVLLLSSVPIHMIYNSVVFSSITTLDYGMILIPEDLTSTESLVGKAEAAAAFFDAIGSTPEVILTEIFDGTFQNMSNADCLKKYDVQYNTHLGTLIFVAARQYFSNASSLQADMYGESSIYDYVKLVGKSSAARSIEEGHWTVEGADWAGWDNYNDYDLPPSIPISRCMGKTMTQRCRLLFSPSIALAVILFNLAKVICMYLTARTDRSEIFLRVGDAISSFLAQPDPTTEHRCLMSREDMARGPYRWEPVPSWKSFIRCRIDRNRGDIPMEAHHMLGQAPYSQETAPRKLPTRKRWFQAASTTRWATAWTMFALCISVSSLIYYFIHFDNWSLSEQWRLGFGEPDSKTNIQFPISNMIFLVLISNSPQLVFSVLYFMCNTLLSCMLVTAEYNDYATQRKPLRVSWPQGDQRSTYYLSIPYRYSLPVFLLSATLHWLLSESFFYVNISAYDVHGHIDQDESTRGCGFSPIAIFIILILEGVALVSLLALALRPFKSPMPVAAHCSAAISAACHPPAGDRDAGLKAVMWGEVAPHPADDAGLVPVDLATSHDGEADAEAAGLMTKTTYAHCSFTSREVTVPREDRLYR</sequence>
<feature type="transmembrane region" description="Helical" evidence="1">
    <location>
        <begin position="60"/>
        <end position="88"/>
    </location>
</feature>
<proteinExistence type="predicted"/>
<dbReference type="PANTHER" id="PTHR35395">
    <property type="entry name" value="DUF6536 DOMAIN-CONTAINING PROTEIN"/>
    <property type="match status" value="1"/>
</dbReference>
<feature type="domain" description="DUF6536" evidence="2">
    <location>
        <begin position="60"/>
        <end position="217"/>
    </location>
</feature>
<dbReference type="Pfam" id="PF20163">
    <property type="entry name" value="DUF6536"/>
    <property type="match status" value="1"/>
</dbReference>
<accession>A0A1R3RH89</accession>
<keyword evidence="1" id="KW-0472">Membrane</keyword>
<evidence type="ECO:0000256" key="1">
    <source>
        <dbReference type="SAM" id="Phobius"/>
    </source>
</evidence>
<evidence type="ECO:0000313" key="3">
    <source>
        <dbReference type="EMBL" id="OOF93839.1"/>
    </source>
</evidence>
<dbReference type="PANTHER" id="PTHR35395:SF1">
    <property type="entry name" value="DUF6536 DOMAIN-CONTAINING PROTEIN"/>
    <property type="match status" value="1"/>
</dbReference>
<dbReference type="Proteomes" id="UP000188318">
    <property type="component" value="Unassembled WGS sequence"/>
</dbReference>
<dbReference type="AlphaFoldDB" id="A0A1R3RH89"/>
<name>A0A1R3RH89_ASPC5</name>
<reference evidence="4" key="1">
    <citation type="journal article" date="2017" name="Genome Biol.">
        <title>Comparative genomics reveals high biological diversity and specific adaptations in the industrially and medically important fungal genus Aspergillus.</title>
        <authorList>
            <person name="de Vries R.P."/>
            <person name="Riley R."/>
            <person name="Wiebenga A."/>
            <person name="Aguilar-Osorio G."/>
            <person name="Amillis S."/>
            <person name="Uchima C.A."/>
            <person name="Anderluh G."/>
            <person name="Asadollahi M."/>
            <person name="Askin M."/>
            <person name="Barry K."/>
            <person name="Battaglia E."/>
            <person name="Bayram O."/>
            <person name="Benocci T."/>
            <person name="Braus-Stromeyer S.A."/>
            <person name="Caldana C."/>
            <person name="Canovas D."/>
            <person name="Cerqueira G.C."/>
            <person name="Chen F."/>
            <person name="Chen W."/>
            <person name="Choi C."/>
            <person name="Clum A."/>
            <person name="Dos Santos R.A."/>
            <person name="Damasio A.R."/>
            <person name="Diallinas G."/>
            <person name="Emri T."/>
            <person name="Fekete E."/>
            <person name="Flipphi M."/>
            <person name="Freyberg S."/>
            <person name="Gallo A."/>
            <person name="Gournas C."/>
            <person name="Habgood R."/>
            <person name="Hainaut M."/>
            <person name="Harispe M.L."/>
            <person name="Henrissat B."/>
            <person name="Hilden K.S."/>
            <person name="Hope R."/>
            <person name="Hossain A."/>
            <person name="Karabika E."/>
            <person name="Karaffa L."/>
            <person name="Karanyi Z."/>
            <person name="Krasevec N."/>
            <person name="Kuo A."/>
            <person name="Kusch H."/>
            <person name="LaButti K."/>
            <person name="Lagendijk E.L."/>
            <person name="Lapidus A."/>
            <person name="Levasseur A."/>
            <person name="Lindquist E."/>
            <person name="Lipzen A."/>
            <person name="Logrieco A.F."/>
            <person name="MacCabe A."/>
            <person name="Maekelae M.R."/>
            <person name="Malavazi I."/>
            <person name="Melin P."/>
            <person name="Meyer V."/>
            <person name="Mielnichuk N."/>
            <person name="Miskei M."/>
            <person name="Molnar A.P."/>
            <person name="Mule G."/>
            <person name="Ngan C.Y."/>
            <person name="Orejas M."/>
            <person name="Orosz E."/>
            <person name="Ouedraogo J.P."/>
            <person name="Overkamp K.M."/>
            <person name="Park H.-S."/>
            <person name="Perrone G."/>
            <person name="Piumi F."/>
            <person name="Punt P.J."/>
            <person name="Ram A.F."/>
            <person name="Ramon A."/>
            <person name="Rauscher S."/>
            <person name="Record E."/>
            <person name="Riano-Pachon D.M."/>
            <person name="Robert V."/>
            <person name="Roehrig J."/>
            <person name="Ruller R."/>
            <person name="Salamov A."/>
            <person name="Salih N.S."/>
            <person name="Samson R.A."/>
            <person name="Sandor E."/>
            <person name="Sanguinetti M."/>
            <person name="Schuetze T."/>
            <person name="Sepcic K."/>
            <person name="Shelest E."/>
            <person name="Sherlock G."/>
            <person name="Sophianopoulou V."/>
            <person name="Squina F.M."/>
            <person name="Sun H."/>
            <person name="Susca A."/>
            <person name="Todd R.B."/>
            <person name="Tsang A."/>
            <person name="Unkles S.E."/>
            <person name="van de Wiele N."/>
            <person name="van Rossen-Uffink D."/>
            <person name="Oliveira J.V."/>
            <person name="Vesth T.C."/>
            <person name="Visser J."/>
            <person name="Yu J.-H."/>
            <person name="Zhou M."/>
            <person name="Andersen M.R."/>
            <person name="Archer D.B."/>
            <person name="Baker S.E."/>
            <person name="Benoit I."/>
            <person name="Brakhage A.A."/>
            <person name="Braus G.H."/>
            <person name="Fischer R."/>
            <person name="Frisvad J.C."/>
            <person name="Goldman G.H."/>
            <person name="Houbraken J."/>
            <person name="Oakley B."/>
            <person name="Pocsi I."/>
            <person name="Scazzocchio C."/>
            <person name="Seiboth B."/>
            <person name="vanKuyk P.A."/>
            <person name="Wortman J."/>
            <person name="Dyer P.S."/>
            <person name="Grigoriev I.V."/>
        </authorList>
    </citation>
    <scope>NUCLEOTIDE SEQUENCE [LARGE SCALE GENOMIC DNA]</scope>
    <source>
        <strain evidence="4">ITEM 5010</strain>
    </source>
</reference>
<keyword evidence="1" id="KW-0812">Transmembrane</keyword>
<evidence type="ECO:0000313" key="4">
    <source>
        <dbReference type="Proteomes" id="UP000188318"/>
    </source>
</evidence>
<gene>
    <name evidence="3" type="ORF">ASPCADRAFT_132185</name>
</gene>
<feature type="transmembrane region" description="Helical" evidence="1">
    <location>
        <begin position="550"/>
        <end position="570"/>
    </location>
</feature>
<dbReference type="OMA" id="EASNYAM"/>
<dbReference type="VEuPathDB" id="FungiDB:ASPCADRAFT_132185"/>
<dbReference type="InterPro" id="IPR046623">
    <property type="entry name" value="DUF6536"/>
</dbReference>
<keyword evidence="4" id="KW-1185">Reference proteome</keyword>
<feature type="transmembrane region" description="Helical" evidence="1">
    <location>
        <begin position="650"/>
        <end position="671"/>
    </location>
</feature>
<dbReference type="STRING" id="602072.A0A1R3RH89"/>